<evidence type="ECO:0000313" key="3">
    <source>
        <dbReference type="Proteomes" id="UP001196565"/>
    </source>
</evidence>
<proteinExistence type="predicted"/>
<protein>
    <submittedName>
        <fullName evidence="2">Uncharacterized protein</fullName>
    </submittedName>
</protein>
<dbReference type="Proteomes" id="UP001196565">
    <property type="component" value="Unassembled WGS sequence"/>
</dbReference>
<gene>
    <name evidence="2" type="ORF">KPL78_06795</name>
</gene>
<sequence>MIDNFIILVTCGAVALVAIRAIMFERRGEAAQRPQAAPAARSKRR</sequence>
<feature type="transmembrane region" description="Helical" evidence="1">
    <location>
        <begin position="6"/>
        <end position="23"/>
    </location>
</feature>
<keyword evidence="3" id="KW-1185">Reference proteome</keyword>
<keyword evidence="1" id="KW-0812">Transmembrane</keyword>
<keyword evidence="1" id="KW-1133">Transmembrane helix</keyword>
<evidence type="ECO:0000313" key="2">
    <source>
        <dbReference type="EMBL" id="MBW6397546.1"/>
    </source>
</evidence>
<name>A0ABS7A5G2_9PROT</name>
<dbReference type="RefSeq" id="WP_219762150.1">
    <property type="nucleotide sequence ID" value="NZ_JAHYBZ010000002.1"/>
</dbReference>
<organism evidence="2 3">
    <name type="scientific">Roseomonas alba</name>
    <dbReference type="NCBI Taxonomy" id="2846776"/>
    <lineage>
        <taxon>Bacteria</taxon>
        <taxon>Pseudomonadati</taxon>
        <taxon>Pseudomonadota</taxon>
        <taxon>Alphaproteobacteria</taxon>
        <taxon>Acetobacterales</taxon>
        <taxon>Roseomonadaceae</taxon>
        <taxon>Roseomonas</taxon>
    </lineage>
</organism>
<reference evidence="2 3" key="1">
    <citation type="submission" date="2021-07" db="EMBL/GenBank/DDBJ databases">
        <authorList>
            <person name="So Y."/>
        </authorList>
    </citation>
    <scope>NUCLEOTIDE SEQUENCE [LARGE SCALE GENOMIC DNA]</scope>
    <source>
        <strain evidence="2 3">HJA6</strain>
    </source>
</reference>
<dbReference type="EMBL" id="JAHYBZ010000002">
    <property type="protein sequence ID" value="MBW6397546.1"/>
    <property type="molecule type" value="Genomic_DNA"/>
</dbReference>
<evidence type="ECO:0000256" key="1">
    <source>
        <dbReference type="SAM" id="Phobius"/>
    </source>
</evidence>
<keyword evidence="1" id="KW-0472">Membrane</keyword>
<accession>A0ABS7A5G2</accession>
<comment type="caution">
    <text evidence="2">The sequence shown here is derived from an EMBL/GenBank/DDBJ whole genome shotgun (WGS) entry which is preliminary data.</text>
</comment>